<organism evidence="1 2">
    <name type="scientific">Beauveria bassiana</name>
    <name type="common">White muscardine disease fungus</name>
    <name type="synonym">Tritirachium shiotae</name>
    <dbReference type="NCBI Taxonomy" id="176275"/>
    <lineage>
        <taxon>Eukaryota</taxon>
        <taxon>Fungi</taxon>
        <taxon>Dikarya</taxon>
        <taxon>Ascomycota</taxon>
        <taxon>Pezizomycotina</taxon>
        <taxon>Sordariomycetes</taxon>
        <taxon>Hypocreomycetidae</taxon>
        <taxon>Hypocreales</taxon>
        <taxon>Cordycipitaceae</taxon>
        <taxon>Beauveria</taxon>
    </lineage>
</organism>
<evidence type="ECO:0000313" key="1">
    <source>
        <dbReference type="EMBL" id="PMB72992.1"/>
    </source>
</evidence>
<dbReference type="AlphaFoldDB" id="A0A2N6P0E7"/>
<evidence type="ECO:0000313" key="2">
    <source>
        <dbReference type="Proteomes" id="UP000235728"/>
    </source>
</evidence>
<sequence>MSSSSGLQTGATRVRRAVATELCASVLSSLNSSIYARHPSGAYSLSGSYESVYSMQGAHLDSDTPWLLGVLAPLLRCLADARSAQNCLQKRSLATTMLKTLVDWSLDSADRLSTPTAPTLPYATLRGWLRG</sequence>
<dbReference type="EMBL" id="MRVG01000001">
    <property type="protein sequence ID" value="PMB72992.1"/>
    <property type="molecule type" value="Genomic_DNA"/>
</dbReference>
<proteinExistence type="predicted"/>
<comment type="caution">
    <text evidence="1">The sequence shown here is derived from an EMBL/GenBank/DDBJ whole genome shotgun (WGS) entry which is preliminary data.</text>
</comment>
<name>A0A2N6P0E7_BEABA</name>
<protein>
    <submittedName>
        <fullName evidence="1">Uncharacterized protein</fullName>
    </submittedName>
</protein>
<gene>
    <name evidence="1" type="ORF">BM221_000409</name>
</gene>
<dbReference type="Proteomes" id="UP000235728">
    <property type="component" value="Unassembled WGS sequence"/>
</dbReference>
<accession>A0A2N6P0E7</accession>
<reference evidence="1 2" key="1">
    <citation type="journal article" date="2016" name="Appl. Microbiol. Biotechnol.">
        <title>Characterization of T-DNA insertion mutants with decreased virulence in the entomopathogenic fungus Beauveria bassiana JEF-007.</title>
        <authorList>
            <person name="Kim S."/>
            <person name="Lee S.J."/>
            <person name="Nai Y.S."/>
            <person name="Yu J.S."/>
            <person name="Lee M.R."/>
            <person name="Yang Y.T."/>
            <person name="Kim J.S."/>
        </authorList>
    </citation>
    <scope>NUCLEOTIDE SEQUENCE [LARGE SCALE GENOMIC DNA]</scope>
    <source>
        <strain evidence="1 2">JEF-007</strain>
    </source>
</reference>